<evidence type="ECO:0000256" key="3">
    <source>
        <dbReference type="ARBA" id="ARBA00022801"/>
    </source>
</evidence>
<proteinExistence type="inferred from homology"/>
<dbReference type="AlphaFoldDB" id="A0A117M322"/>
<sequence>MLVSGARKGVLTISKAAATDAAMILPGSFYAGNTVTVARKLLGKVLVHDAPEGFAAGRIVETEAYLQGDPACHASRGVTPRNRVMFGPPGHAYVYFIYGKYYCFNAVSAPEGVGEAVLIRALEPLAGLDLMRARRGREKLLELCSGPAKLVQALGITRGHNGADLTAGPLYIRRGPAVREETVTGFRIGIKQGVELPLRFYLKGSRFVSAQ</sequence>
<evidence type="ECO:0000313" key="6">
    <source>
        <dbReference type="EMBL" id="KUK81625.1"/>
    </source>
</evidence>
<organism evidence="6 7">
    <name type="scientific">Pelotomaculum thermopropionicum</name>
    <dbReference type="NCBI Taxonomy" id="110500"/>
    <lineage>
        <taxon>Bacteria</taxon>
        <taxon>Bacillati</taxon>
        <taxon>Bacillota</taxon>
        <taxon>Clostridia</taxon>
        <taxon>Eubacteriales</taxon>
        <taxon>Desulfotomaculaceae</taxon>
        <taxon>Pelotomaculum</taxon>
    </lineage>
</organism>
<dbReference type="EC" id="3.2.2.-" evidence="5"/>
<gene>
    <name evidence="6" type="ORF">XD97_0604</name>
</gene>
<evidence type="ECO:0000256" key="2">
    <source>
        <dbReference type="ARBA" id="ARBA00022763"/>
    </source>
</evidence>
<comment type="caution">
    <text evidence="6">The sequence shown here is derived from an EMBL/GenBank/DDBJ whole genome shotgun (WGS) entry which is preliminary data.</text>
</comment>
<name>A0A117M322_9FIRM</name>
<keyword evidence="4 5" id="KW-0234">DNA repair</keyword>
<keyword evidence="3 5" id="KW-0378">Hydrolase</keyword>
<comment type="similarity">
    <text evidence="1 5">Belongs to the DNA glycosylase MPG family.</text>
</comment>
<dbReference type="Gene3D" id="3.10.300.10">
    <property type="entry name" value="Methylpurine-DNA glycosylase (MPG)"/>
    <property type="match status" value="1"/>
</dbReference>
<dbReference type="EMBL" id="LGGS01000139">
    <property type="protein sequence ID" value="KUK81625.1"/>
    <property type="molecule type" value="Genomic_DNA"/>
</dbReference>
<evidence type="ECO:0000313" key="7">
    <source>
        <dbReference type="Proteomes" id="UP000054705"/>
    </source>
</evidence>
<dbReference type="GO" id="GO:0003677">
    <property type="term" value="F:DNA binding"/>
    <property type="evidence" value="ECO:0007669"/>
    <property type="project" value="InterPro"/>
</dbReference>
<dbReference type="GO" id="GO:0003905">
    <property type="term" value="F:alkylbase DNA N-glycosylase activity"/>
    <property type="evidence" value="ECO:0007669"/>
    <property type="project" value="InterPro"/>
</dbReference>
<evidence type="ECO:0000256" key="5">
    <source>
        <dbReference type="HAMAP-Rule" id="MF_00527"/>
    </source>
</evidence>
<evidence type="ECO:0000256" key="4">
    <source>
        <dbReference type="ARBA" id="ARBA00023204"/>
    </source>
</evidence>
<dbReference type="PANTHER" id="PTHR10429:SF0">
    <property type="entry name" value="DNA-3-METHYLADENINE GLYCOSYLASE"/>
    <property type="match status" value="1"/>
</dbReference>
<dbReference type="InterPro" id="IPR036995">
    <property type="entry name" value="MPG_sf"/>
</dbReference>
<accession>A0A117M322</accession>
<dbReference type="Proteomes" id="UP000054705">
    <property type="component" value="Unassembled WGS sequence"/>
</dbReference>
<dbReference type="NCBIfam" id="TIGR00567">
    <property type="entry name" value="3mg"/>
    <property type="match status" value="1"/>
</dbReference>
<dbReference type="Pfam" id="PF02245">
    <property type="entry name" value="Pur_DNA_glyco"/>
    <property type="match status" value="1"/>
</dbReference>
<protein>
    <recommendedName>
        <fullName evidence="5">Putative 3-methyladenine DNA glycosylase</fullName>
        <ecNumber evidence="5">3.2.2.-</ecNumber>
    </recommendedName>
</protein>
<dbReference type="GO" id="GO:0006284">
    <property type="term" value="P:base-excision repair"/>
    <property type="evidence" value="ECO:0007669"/>
    <property type="project" value="InterPro"/>
</dbReference>
<dbReference type="InterPro" id="IPR003180">
    <property type="entry name" value="MPG"/>
</dbReference>
<keyword evidence="2 5" id="KW-0227">DNA damage</keyword>
<dbReference type="SUPFAM" id="SSF50486">
    <property type="entry name" value="FMT C-terminal domain-like"/>
    <property type="match status" value="1"/>
</dbReference>
<dbReference type="PANTHER" id="PTHR10429">
    <property type="entry name" value="DNA-3-METHYLADENINE GLYCOSYLASE"/>
    <property type="match status" value="1"/>
</dbReference>
<evidence type="ECO:0000256" key="1">
    <source>
        <dbReference type="ARBA" id="ARBA00009232"/>
    </source>
</evidence>
<dbReference type="PATRIC" id="fig|110500.4.peg.55"/>
<dbReference type="FunFam" id="3.10.300.10:FF:000001">
    <property type="entry name" value="Putative 3-methyladenine DNA glycosylase"/>
    <property type="match status" value="1"/>
</dbReference>
<reference evidence="7" key="1">
    <citation type="journal article" date="2015" name="MBio">
        <title>Genome-Resolved Metagenomic Analysis Reveals Roles for Candidate Phyla and Other Microbial Community Members in Biogeochemical Transformations in Oil Reservoirs.</title>
        <authorList>
            <person name="Hu P."/>
            <person name="Tom L."/>
            <person name="Singh A."/>
            <person name="Thomas B.C."/>
            <person name="Baker B.J."/>
            <person name="Piceno Y.M."/>
            <person name="Andersen G.L."/>
            <person name="Banfield J.F."/>
        </authorList>
    </citation>
    <scope>NUCLEOTIDE SEQUENCE [LARGE SCALE GENOMIC DNA]</scope>
</reference>
<dbReference type="NCBIfam" id="NF002003">
    <property type="entry name" value="PRK00802.1-3"/>
    <property type="match status" value="1"/>
</dbReference>
<dbReference type="HAMAP" id="MF_00527">
    <property type="entry name" value="3MGH"/>
    <property type="match status" value="1"/>
</dbReference>
<dbReference type="CDD" id="cd00540">
    <property type="entry name" value="AAG"/>
    <property type="match status" value="1"/>
</dbReference>
<dbReference type="InterPro" id="IPR011034">
    <property type="entry name" value="Formyl_transferase-like_C_sf"/>
</dbReference>